<dbReference type="eggNOG" id="COG5280">
    <property type="taxonomic scope" value="Bacteria"/>
</dbReference>
<dbReference type="Pfam" id="PF10145">
    <property type="entry name" value="PhageMin_Tail"/>
    <property type="match status" value="1"/>
</dbReference>
<dbReference type="NCBIfam" id="TIGR01760">
    <property type="entry name" value="tape_meas_TP901"/>
    <property type="match status" value="1"/>
</dbReference>
<dbReference type="AlphaFoldDB" id="H5Y562"/>
<feature type="domain" description="Phage tail tape measure protein" evidence="2">
    <location>
        <begin position="106"/>
        <end position="302"/>
    </location>
</feature>
<evidence type="ECO:0000313" key="3">
    <source>
        <dbReference type="EMBL" id="EHQ90166.1"/>
    </source>
</evidence>
<dbReference type="OrthoDB" id="1677957at2"/>
<sequence length="682" mass="73074">MASTTIDLATYQYNLELNSEGFSSGMSSAEGNVDKLEGKFGGFTSFLKGAVIGGIATVGVALVGMGLKGIKSADELQQSLNKLSMQTGATAEETKQLEESLTNIYANNFGESFDDIAQSMATVKQTMGLTGKELESTTQTALMMRDTFDMDVGESIDTVNALMANFGITAEQAYNLMAQGAQQGANKNGDLTEVLKEYAPHFSQLGISAEEFTDTLIQGAKSGAFQMDKVGDAVKEFGIRSKDMSDASAQGFEALGLNADEMFNTFAQGGDGAQKAFQDVISRLGQLNDPLAQNAAGVALFGTQFEDLGINGIKALADIGDYAKLDIDALGQINSVKYDSFGEALTGIKRGLETDILIPMGQKVLPIINELATWVQTNMPQIKGTIGNALNFVGEVLISVGELIGVLISILQNFYTENQVIFDGITLIIKTAFDIIIGVFNVATALLKGDWSTFGTELTNLTQKVFELIKAIFKTSFDIIKSLLTTAIGNFLSLGYSIMNALFDAFKSVWSSITSWLGSSITNAVSSIKGFASSFYSSGYQLFSSFWDGIKSVWSNLKSWFNDTISWIKDKLSIWDSAQSKMSSKDDSKDDIPAYAVGTPFVPNDQIALIHQGEAIIPAQYNPFNPANKTTLSSSAGMPAVFNNSITFNVSGGNGLTKKEMDKAAGYVFGSIITNLKKVGVK</sequence>
<organism evidence="3 4">
    <name type="scientific">Desulfosporosinus youngiae DSM 17734</name>
    <dbReference type="NCBI Taxonomy" id="768710"/>
    <lineage>
        <taxon>Bacteria</taxon>
        <taxon>Bacillati</taxon>
        <taxon>Bacillota</taxon>
        <taxon>Clostridia</taxon>
        <taxon>Eubacteriales</taxon>
        <taxon>Desulfitobacteriaceae</taxon>
        <taxon>Desulfosporosinus</taxon>
    </lineage>
</organism>
<evidence type="ECO:0000256" key="1">
    <source>
        <dbReference type="ARBA" id="ARBA00022612"/>
    </source>
</evidence>
<dbReference type="EMBL" id="CM001441">
    <property type="protein sequence ID" value="EHQ90166.1"/>
    <property type="molecule type" value="Genomic_DNA"/>
</dbReference>
<protein>
    <submittedName>
        <fullName evidence="3">Phage tail tape measure protein, TP901 family</fullName>
    </submittedName>
</protein>
<dbReference type="HOGENOM" id="CLU_416653_0_0_9"/>
<dbReference type="InterPro" id="IPR010090">
    <property type="entry name" value="Phage_tape_meas"/>
</dbReference>
<evidence type="ECO:0000259" key="2">
    <source>
        <dbReference type="Pfam" id="PF10145"/>
    </source>
</evidence>
<proteinExistence type="predicted"/>
<keyword evidence="4" id="KW-1185">Reference proteome</keyword>
<accession>H5Y562</accession>
<reference evidence="3 4" key="1">
    <citation type="submission" date="2011-11" db="EMBL/GenBank/DDBJ databases">
        <title>The Noncontiguous Finished genome of Desulfosporosinus youngiae DSM 17734.</title>
        <authorList>
            <consortium name="US DOE Joint Genome Institute (JGI-PGF)"/>
            <person name="Lucas S."/>
            <person name="Han J."/>
            <person name="Lapidus A."/>
            <person name="Cheng J.-F."/>
            <person name="Goodwin L."/>
            <person name="Pitluck S."/>
            <person name="Peters L."/>
            <person name="Ovchinnikova G."/>
            <person name="Lu M."/>
            <person name="Land M.L."/>
            <person name="Hauser L."/>
            <person name="Pester M."/>
            <person name="Spring S."/>
            <person name="Ollivier B."/>
            <person name="Rattei T."/>
            <person name="Klenk H.-P."/>
            <person name="Wagner M."/>
            <person name="Loy A."/>
            <person name="Woyke T.J."/>
        </authorList>
    </citation>
    <scope>NUCLEOTIDE SEQUENCE [LARGE SCALE GENOMIC DNA]</scope>
    <source>
        <strain evidence="3 4">DSM 17734</strain>
    </source>
</reference>
<dbReference type="RefSeq" id="WP_007784437.1">
    <property type="nucleotide sequence ID" value="NZ_CM001441.1"/>
</dbReference>
<dbReference type="PANTHER" id="PTHR37813">
    <property type="entry name" value="FELS-2 PROPHAGE PROTEIN"/>
    <property type="match status" value="1"/>
</dbReference>
<dbReference type="STRING" id="768710.DesyoDRAFT_3132"/>
<name>H5Y562_9FIRM</name>
<evidence type="ECO:0000313" key="4">
    <source>
        <dbReference type="Proteomes" id="UP000005104"/>
    </source>
</evidence>
<dbReference type="Proteomes" id="UP000005104">
    <property type="component" value="Chromosome"/>
</dbReference>
<keyword evidence="1" id="KW-1188">Viral release from host cell</keyword>
<gene>
    <name evidence="3" type="ORF">DesyoDRAFT_3132</name>
</gene>
<dbReference type="PANTHER" id="PTHR37813:SF1">
    <property type="entry name" value="FELS-2 PROPHAGE PROTEIN"/>
    <property type="match status" value="1"/>
</dbReference>